<dbReference type="InterPro" id="IPR050121">
    <property type="entry name" value="Cytochrome_P450_monoxygenase"/>
</dbReference>
<keyword evidence="8" id="KW-1133">Transmembrane helix</keyword>
<dbReference type="InterPro" id="IPR036396">
    <property type="entry name" value="Cyt_P450_sf"/>
</dbReference>
<evidence type="ECO:0000256" key="2">
    <source>
        <dbReference type="ARBA" id="ARBA00004370"/>
    </source>
</evidence>
<sequence length="177" mass="19856">MDQLNGLPYLDAVVRETFRLLAPVQTTARQAMKDDVIPLSESFVDLCGQRHDALRVRKGQTIIIPIVAINKDKNLWGEDAEEFKPERWAKLPEAVTSIPGAWGNMLTFLGGPHACIGLRFTIIETKAILFTLLRAFEFELAVPKEDILIKRGFAVHRPVVRGKEGNQLPCLIRPAMN</sequence>
<comment type="subcellular location">
    <subcellularLocation>
        <location evidence="2">Membrane</location>
    </subcellularLocation>
</comment>
<dbReference type="PANTHER" id="PTHR24305:SF166">
    <property type="entry name" value="CYTOCHROME P450 12A4, MITOCHONDRIAL-RELATED"/>
    <property type="match status" value="1"/>
</dbReference>
<reference evidence="13 14" key="1">
    <citation type="submission" date="2024-05" db="EMBL/GenBank/DDBJ databases">
        <title>A draft genome resource for the thread blight pathogen Marasmius tenuissimus strain MS-2.</title>
        <authorList>
            <person name="Yulfo-Soto G.E."/>
            <person name="Baruah I.K."/>
            <person name="Amoako-Attah I."/>
            <person name="Bukari Y."/>
            <person name="Meinhardt L.W."/>
            <person name="Bailey B.A."/>
            <person name="Cohen S.P."/>
        </authorList>
    </citation>
    <scope>NUCLEOTIDE SEQUENCE [LARGE SCALE GENOMIC DNA]</scope>
    <source>
        <strain evidence="13 14">MS-2</strain>
    </source>
</reference>
<evidence type="ECO:0000256" key="5">
    <source>
        <dbReference type="ARBA" id="ARBA00022617"/>
    </source>
</evidence>
<name>A0ABR2Z9I4_9AGAR</name>
<evidence type="ECO:0000256" key="12">
    <source>
        <dbReference type="ARBA" id="ARBA00023136"/>
    </source>
</evidence>
<evidence type="ECO:0000256" key="7">
    <source>
        <dbReference type="ARBA" id="ARBA00022723"/>
    </source>
</evidence>
<keyword evidence="12" id="KW-0472">Membrane</keyword>
<keyword evidence="7" id="KW-0479">Metal-binding</keyword>
<keyword evidence="6" id="KW-0812">Transmembrane</keyword>
<keyword evidence="9" id="KW-0560">Oxidoreductase</keyword>
<evidence type="ECO:0000256" key="4">
    <source>
        <dbReference type="ARBA" id="ARBA00010617"/>
    </source>
</evidence>
<keyword evidence="11" id="KW-0503">Monooxygenase</keyword>
<dbReference type="Pfam" id="PF00067">
    <property type="entry name" value="p450"/>
    <property type="match status" value="1"/>
</dbReference>
<comment type="caution">
    <text evidence="13">The sequence shown here is derived from an EMBL/GenBank/DDBJ whole genome shotgun (WGS) entry which is preliminary data.</text>
</comment>
<dbReference type="SUPFAM" id="SSF48264">
    <property type="entry name" value="Cytochrome P450"/>
    <property type="match status" value="1"/>
</dbReference>
<evidence type="ECO:0000256" key="9">
    <source>
        <dbReference type="ARBA" id="ARBA00023002"/>
    </source>
</evidence>
<comment type="similarity">
    <text evidence="4">Belongs to the cytochrome P450 family.</text>
</comment>
<dbReference type="PANTHER" id="PTHR24305">
    <property type="entry name" value="CYTOCHROME P450"/>
    <property type="match status" value="1"/>
</dbReference>
<evidence type="ECO:0000313" key="13">
    <source>
        <dbReference type="EMBL" id="KAL0057874.1"/>
    </source>
</evidence>
<dbReference type="Proteomes" id="UP001437256">
    <property type="component" value="Unassembled WGS sequence"/>
</dbReference>
<evidence type="ECO:0008006" key="15">
    <source>
        <dbReference type="Google" id="ProtNLM"/>
    </source>
</evidence>
<dbReference type="Gene3D" id="1.10.630.10">
    <property type="entry name" value="Cytochrome P450"/>
    <property type="match status" value="1"/>
</dbReference>
<organism evidence="13 14">
    <name type="scientific">Marasmius tenuissimus</name>
    <dbReference type="NCBI Taxonomy" id="585030"/>
    <lineage>
        <taxon>Eukaryota</taxon>
        <taxon>Fungi</taxon>
        <taxon>Dikarya</taxon>
        <taxon>Basidiomycota</taxon>
        <taxon>Agaricomycotina</taxon>
        <taxon>Agaricomycetes</taxon>
        <taxon>Agaricomycetidae</taxon>
        <taxon>Agaricales</taxon>
        <taxon>Marasmiineae</taxon>
        <taxon>Marasmiaceae</taxon>
        <taxon>Marasmius</taxon>
    </lineage>
</organism>
<keyword evidence="5" id="KW-0349">Heme</keyword>
<evidence type="ECO:0000256" key="6">
    <source>
        <dbReference type="ARBA" id="ARBA00022692"/>
    </source>
</evidence>
<gene>
    <name evidence="13" type="ORF">AAF712_015468</name>
</gene>
<dbReference type="PRINTS" id="PR00465">
    <property type="entry name" value="EP450IV"/>
</dbReference>
<evidence type="ECO:0000256" key="10">
    <source>
        <dbReference type="ARBA" id="ARBA00023004"/>
    </source>
</evidence>
<dbReference type="EMBL" id="JBBXMP010000417">
    <property type="protein sequence ID" value="KAL0057874.1"/>
    <property type="molecule type" value="Genomic_DNA"/>
</dbReference>
<protein>
    <recommendedName>
        <fullName evidence="15">Cytochrome P450</fullName>
    </recommendedName>
</protein>
<dbReference type="InterPro" id="IPR001128">
    <property type="entry name" value="Cyt_P450"/>
</dbReference>
<dbReference type="InterPro" id="IPR002403">
    <property type="entry name" value="Cyt_P450_E_grp-IV"/>
</dbReference>
<comment type="cofactor">
    <cofactor evidence="1">
        <name>heme</name>
        <dbReference type="ChEBI" id="CHEBI:30413"/>
    </cofactor>
</comment>
<proteinExistence type="inferred from homology"/>
<evidence type="ECO:0000256" key="11">
    <source>
        <dbReference type="ARBA" id="ARBA00023033"/>
    </source>
</evidence>
<evidence type="ECO:0000256" key="3">
    <source>
        <dbReference type="ARBA" id="ARBA00004721"/>
    </source>
</evidence>
<keyword evidence="14" id="KW-1185">Reference proteome</keyword>
<comment type="pathway">
    <text evidence="3">Secondary metabolite biosynthesis; terpenoid biosynthesis.</text>
</comment>
<evidence type="ECO:0000256" key="8">
    <source>
        <dbReference type="ARBA" id="ARBA00022989"/>
    </source>
</evidence>
<evidence type="ECO:0000256" key="1">
    <source>
        <dbReference type="ARBA" id="ARBA00001971"/>
    </source>
</evidence>
<accession>A0ABR2Z9I4</accession>
<evidence type="ECO:0000313" key="14">
    <source>
        <dbReference type="Proteomes" id="UP001437256"/>
    </source>
</evidence>
<keyword evidence="10" id="KW-0408">Iron</keyword>